<gene>
    <name evidence="1" type="ORF">AVEN_273375_1</name>
    <name evidence="2" type="ORF">AVEN_47767_1</name>
</gene>
<comment type="caution">
    <text evidence="2">The sequence shown here is derived from an EMBL/GenBank/DDBJ whole genome shotgun (WGS) entry which is preliminary data.</text>
</comment>
<dbReference type="EMBL" id="BGPR01091603">
    <property type="protein sequence ID" value="GBM24009.1"/>
    <property type="molecule type" value="Genomic_DNA"/>
</dbReference>
<evidence type="ECO:0000313" key="2">
    <source>
        <dbReference type="EMBL" id="GBM24022.1"/>
    </source>
</evidence>
<keyword evidence="3" id="KW-1185">Reference proteome</keyword>
<accession>A0A4Y2E4G6</accession>
<reference evidence="2 3" key="1">
    <citation type="journal article" date="2019" name="Sci. Rep.">
        <title>Orb-weaving spider Araneus ventricosus genome elucidates the spidroin gene catalogue.</title>
        <authorList>
            <person name="Kono N."/>
            <person name="Nakamura H."/>
            <person name="Ohtoshi R."/>
            <person name="Moran D.A.P."/>
            <person name="Shinohara A."/>
            <person name="Yoshida Y."/>
            <person name="Fujiwara M."/>
            <person name="Mori M."/>
            <person name="Tomita M."/>
            <person name="Arakawa K."/>
        </authorList>
    </citation>
    <scope>NUCLEOTIDE SEQUENCE [LARGE SCALE GENOMIC DNA]</scope>
</reference>
<protein>
    <submittedName>
        <fullName evidence="2">Uncharacterized protein</fullName>
    </submittedName>
</protein>
<sequence length="54" mass="5600">SGSFKRALKPVTISKPFDPDDLYNQLACACIKGCGSTLAAEKPTCVSIALGNQA</sequence>
<evidence type="ECO:0000313" key="1">
    <source>
        <dbReference type="EMBL" id="GBM24009.1"/>
    </source>
</evidence>
<proteinExistence type="predicted"/>
<dbReference type="Proteomes" id="UP000499080">
    <property type="component" value="Unassembled WGS sequence"/>
</dbReference>
<dbReference type="AlphaFoldDB" id="A0A4Y2E4G6"/>
<feature type="non-terminal residue" evidence="2">
    <location>
        <position position="1"/>
    </location>
</feature>
<organism evidence="2 3">
    <name type="scientific">Araneus ventricosus</name>
    <name type="common">Orbweaver spider</name>
    <name type="synonym">Epeira ventricosa</name>
    <dbReference type="NCBI Taxonomy" id="182803"/>
    <lineage>
        <taxon>Eukaryota</taxon>
        <taxon>Metazoa</taxon>
        <taxon>Ecdysozoa</taxon>
        <taxon>Arthropoda</taxon>
        <taxon>Chelicerata</taxon>
        <taxon>Arachnida</taxon>
        <taxon>Araneae</taxon>
        <taxon>Araneomorphae</taxon>
        <taxon>Entelegynae</taxon>
        <taxon>Araneoidea</taxon>
        <taxon>Araneidae</taxon>
        <taxon>Araneus</taxon>
    </lineage>
</organism>
<evidence type="ECO:0000313" key="3">
    <source>
        <dbReference type="Proteomes" id="UP000499080"/>
    </source>
</evidence>
<name>A0A4Y2E4G6_ARAVE</name>
<dbReference type="EMBL" id="BGPR01091606">
    <property type="protein sequence ID" value="GBM24022.1"/>
    <property type="molecule type" value="Genomic_DNA"/>
</dbReference>